<reference evidence="1 2" key="1">
    <citation type="submission" date="2020-08" db="EMBL/GenBank/DDBJ databases">
        <title>Genomic Encyclopedia of Type Strains, Phase III (KMG-III): the genomes of soil and plant-associated and newly described type strains.</title>
        <authorList>
            <person name="Whitman W."/>
        </authorList>
    </citation>
    <scope>NUCLEOTIDE SEQUENCE [LARGE SCALE GENOMIC DNA]</scope>
    <source>
        <strain evidence="1 2">CECT 5862</strain>
    </source>
</reference>
<keyword evidence="2" id="KW-1185">Reference proteome</keyword>
<evidence type="ECO:0000313" key="2">
    <source>
        <dbReference type="Proteomes" id="UP000570361"/>
    </source>
</evidence>
<protein>
    <submittedName>
        <fullName evidence="1">Uncharacterized protein</fullName>
    </submittedName>
</protein>
<feature type="non-terminal residue" evidence="1">
    <location>
        <position position="1"/>
    </location>
</feature>
<organism evidence="1 2">
    <name type="scientific">Paenibacillus phyllosphaerae</name>
    <dbReference type="NCBI Taxonomy" id="274593"/>
    <lineage>
        <taxon>Bacteria</taxon>
        <taxon>Bacillati</taxon>
        <taxon>Bacillota</taxon>
        <taxon>Bacilli</taxon>
        <taxon>Bacillales</taxon>
        <taxon>Paenibacillaceae</taxon>
        <taxon>Paenibacillus</taxon>
    </lineage>
</organism>
<gene>
    <name evidence="1" type="ORF">FHS18_004439</name>
</gene>
<evidence type="ECO:0000313" key="1">
    <source>
        <dbReference type="EMBL" id="MBB3112353.1"/>
    </source>
</evidence>
<sequence>DRFEVEVQQCMQLTNTNRSRAYPKMNLAKGEEFHIQF</sequence>
<dbReference type="EMBL" id="JACHXK010000011">
    <property type="protein sequence ID" value="MBB3112353.1"/>
    <property type="molecule type" value="Genomic_DNA"/>
</dbReference>
<proteinExistence type="predicted"/>
<name>A0A7W5B0W4_9BACL</name>
<dbReference type="AlphaFoldDB" id="A0A7W5B0W4"/>
<accession>A0A7W5B0W4</accession>
<comment type="caution">
    <text evidence="1">The sequence shown here is derived from an EMBL/GenBank/DDBJ whole genome shotgun (WGS) entry which is preliminary data.</text>
</comment>
<dbReference type="Proteomes" id="UP000570361">
    <property type="component" value="Unassembled WGS sequence"/>
</dbReference>